<dbReference type="InterPro" id="IPR041085">
    <property type="entry name" value="TSAP1_C"/>
</dbReference>
<dbReference type="InterPro" id="IPR040434">
    <property type="entry name" value="TSAP1"/>
</dbReference>
<dbReference type="PANTHER" id="PTHR37457">
    <property type="entry name" value="TRNA SELENOCYSTEINE 1-ASSOCIATED PROTEIN 1-RELATED"/>
    <property type="match status" value="1"/>
</dbReference>
<proteinExistence type="predicted"/>
<name>A0A8C2XYM7_CAPHI</name>
<evidence type="ECO:0000259" key="2">
    <source>
        <dbReference type="Pfam" id="PF17654"/>
    </source>
</evidence>
<feature type="domain" description="tRNA selenocysteine 1-associated protein 1 C-terminal" evidence="2">
    <location>
        <begin position="1"/>
        <end position="59"/>
    </location>
</feature>
<organism evidence="3">
    <name type="scientific">Capra hircus</name>
    <name type="common">Goat</name>
    <dbReference type="NCBI Taxonomy" id="9925"/>
    <lineage>
        <taxon>Eukaryota</taxon>
        <taxon>Metazoa</taxon>
        <taxon>Chordata</taxon>
        <taxon>Craniata</taxon>
        <taxon>Vertebrata</taxon>
        <taxon>Euteleostomi</taxon>
        <taxon>Mammalia</taxon>
        <taxon>Eutheria</taxon>
        <taxon>Laurasiatheria</taxon>
        <taxon>Artiodactyla</taxon>
        <taxon>Ruminantia</taxon>
        <taxon>Pecora</taxon>
        <taxon>Bovidae</taxon>
        <taxon>Caprinae</taxon>
        <taxon>Capra</taxon>
    </lineage>
</organism>
<dbReference type="AlphaFoldDB" id="A0A8C2XYM7"/>
<dbReference type="PANTHER" id="PTHR37457:SF1">
    <property type="entry name" value="SIMILAR TO HUMAN CHROMOSOME 6 OPEN READING FRAME 52"/>
    <property type="match status" value="1"/>
</dbReference>
<dbReference type="Ensembl" id="ENSCHIT00010046022.1">
    <property type="protein sequence ID" value="ENSCHIP00010032700.1"/>
    <property type="gene ID" value="ENSCHIG00010024210.1"/>
</dbReference>
<evidence type="ECO:0000313" key="3">
    <source>
        <dbReference type="Ensembl" id="ENSCHIP00010032700.1"/>
    </source>
</evidence>
<feature type="region of interest" description="Disordered" evidence="1">
    <location>
        <begin position="1"/>
        <end position="20"/>
    </location>
</feature>
<dbReference type="Pfam" id="PF17654">
    <property type="entry name" value="Trnau1ap"/>
    <property type="match status" value="1"/>
</dbReference>
<reference evidence="3" key="2">
    <citation type="submission" date="2025-08" db="UniProtKB">
        <authorList>
            <consortium name="Ensembl"/>
        </authorList>
    </citation>
    <scope>IDENTIFICATION</scope>
</reference>
<accession>A0A8C2XYM7</accession>
<reference evidence="3" key="1">
    <citation type="submission" date="2019-03" db="EMBL/GenBank/DDBJ databases">
        <title>Genome sequencing and reference-guided assembly of Black Bengal Goat (Capra hircus).</title>
        <authorList>
            <person name="Siddiki A.Z."/>
            <person name="Baten A."/>
            <person name="Billah M."/>
            <person name="Alam M.A.U."/>
            <person name="Shawrob K.S.M."/>
            <person name="Saha S."/>
            <person name="Chowdhury M."/>
            <person name="Rahman A.H."/>
            <person name="Stear M."/>
            <person name="Miah G."/>
            <person name="Das G.B."/>
            <person name="Hossain M.M."/>
            <person name="Kumkum M."/>
            <person name="Islam M.S."/>
            <person name="Mollah A.M."/>
            <person name="Ahsan A."/>
            <person name="Tusar F."/>
            <person name="Khan M.K.I."/>
        </authorList>
    </citation>
    <scope>NUCLEOTIDE SEQUENCE [LARGE SCALE GENOMIC DNA]</scope>
</reference>
<protein>
    <recommendedName>
        <fullName evidence="2">tRNA selenocysteine 1-associated protein 1 C-terminal domain-containing protein</fullName>
    </recommendedName>
</protein>
<sequence>MPKEATSLAENQDEDSLEDPNLHLNAEKLNKEFMVKSEEIYDLMSGYWQPLARVHHKIPGKILQ</sequence>
<evidence type="ECO:0000256" key="1">
    <source>
        <dbReference type="SAM" id="MobiDB-lite"/>
    </source>
</evidence>